<feature type="compositionally biased region" description="Basic and acidic residues" evidence="1">
    <location>
        <begin position="1"/>
        <end position="10"/>
    </location>
</feature>
<organism evidence="2 3">
    <name type="scientific">Streptomyces himastatinicus ATCC 53653</name>
    <dbReference type="NCBI Taxonomy" id="457427"/>
    <lineage>
        <taxon>Bacteria</taxon>
        <taxon>Bacillati</taxon>
        <taxon>Actinomycetota</taxon>
        <taxon>Actinomycetes</taxon>
        <taxon>Kitasatosporales</taxon>
        <taxon>Streptomycetaceae</taxon>
        <taxon>Streptomyces</taxon>
        <taxon>Streptomyces violaceusniger group</taxon>
    </lineage>
</organism>
<feature type="region of interest" description="Disordered" evidence="1">
    <location>
        <begin position="1"/>
        <end position="65"/>
    </location>
</feature>
<evidence type="ECO:0000256" key="1">
    <source>
        <dbReference type="SAM" id="MobiDB-lite"/>
    </source>
</evidence>
<dbReference type="HOGENOM" id="CLU_042644_0_0_11"/>
<dbReference type="InterPro" id="IPR036188">
    <property type="entry name" value="FAD/NAD-bd_sf"/>
</dbReference>
<reference evidence="2 3" key="1">
    <citation type="submission" date="2009-02" db="EMBL/GenBank/DDBJ databases">
        <title>Annotation of Streptomyces hygroscopicus strain ATCC 53653.</title>
        <authorList>
            <consortium name="The Broad Institute Genome Sequencing Platform"/>
            <consortium name="Broad Institute Microbial Sequencing Center"/>
            <person name="Fischbach M."/>
            <person name="Godfrey P."/>
            <person name="Ward D."/>
            <person name="Young S."/>
            <person name="Zeng Q."/>
            <person name="Koehrsen M."/>
            <person name="Alvarado L."/>
            <person name="Berlin A.M."/>
            <person name="Bochicchio J."/>
            <person name="Borenstein D."/>
            <person name="Chapman S.B."/>
            <person name="Chen Z."/>
            <person name="Engels R."/>
            <person name="Freedman E."/>
            <person name="Gellesch M."/>
            <person name="Goldberg J."/>
            <person name="Griggs A."/>
            <person name="Gujja S."/>
            <person name="Heilman E.R."/>
            <person name="Heiman D.I."/>
            <person name="Hepburn T.A."/>
            <person name="Howarth C."/>
            <person name="Jen D."/>
            <person name="Larson L."/>
            <person name="Lewis B."/>
            <person name="Mehta T."/>
            <person name="Park D."/>
            <person name="Pearson M."/>
            <person name="Richards J."/>
            <person name="Roberts A."/>
            <person name="Saif S."/>
            <person name="Shea T.D."/>
            <person name="Shenoy N."/>
            <person name="Sisk P."/>
            <person name="Stolte C."/>
            <person name="Sykes S.N."/>
            <person name="Thomson T."/>
            <person name="Walk T."/>
            <person name="White J."/>
            <person name="Yandava C."/>
            <person name="Straight P."/>
            <person name="Clardy J."/>
            <person name="Hung D."/>
            <person name="Kolter R."/>
            <person name="Mekalanos J."/>
            <person name="Walker S."/>
            <person name="Walsh C.T."/>
            <person name="Wieland-Brown L.C."/>
            <person name="Haas B."/>
            <person name="Nusbaum C."/>
            <person name="Birren B."/>
        </authorList>
    </citation>
    <scope>NUCLEOTIDE SEQUENCE [LARGE SCALE GENOMIC DNA]</scope>
    <source>
        <strain evidence="2 3">ATCC 53653</strain>
    </source>
</reference>
<accession>D9WHP1</accession>
<name>D9WHP1_9ACTN</name>
<dbReference type="EMBL" id="GG657754">
    <property type="protein sequence ID" value="EFL21293.1"/>
    <property type="molecule type" value="Genomic_DNA"/>
</dbReference>
<proteinExistence type="predicted"/>
<evidence type="ECO:0000313" key="2">
    <source>
        <dbReference type="EMBL" id="EFL21293.1"/>
    </source>
</evidence>
<feature type="compositionally biased region" description="Basic residues" evidence="1">
    <location>
        <begin position="40"/>
        <end position="50"/>
    </location>
</feature>
<keyword evidence="3" id="KW-1185">Reference proteome</keyword>
<feature type="compositionally biased region" description="Basic residues" evidence="1">
    <location>
        <begin position="21"/>
        <end position="33"/>
    </location>
</feature>
<sequence>MPAEHQDHGHGQGQAQPPQWRGRRRFRTCRGRRQQADPPRRHRPGRHRRRCAGDAPPPERPALATSTGVAWDAEVAVVGAGAAGLTLAHRLAALPSPPRVLLVGAPDGPLRAPERTWCWWEEPGGEFDGALAARWSRVRVHGADGRPLDRELAPFVYKMLRSRDFEHWMAARLDAAPSVRRVEAVVDEVRDDAGGALVRGACAGGRPVIWRARWAFDSRPAAALPPARTTLLQHFRGWFVRCDAPALDPAVAELMDFRTPQPRRGLSFGYVLPLSDREALVEYTEFSPAVLEDAAYDAALRHYTGAVLRLPPFRVLSTEQGVIPMTDGRFPRRAGAAVFRIGTAGGATRPATGYTFAAVRRQSHAVAAAFAAGRRPVPPAPYPARALAMDAAMLRALDTGRVAGAYVFTGLF</sequence>
<feature type="non-terminal residue" evidence="2">
    <location>
        <position position="412"/>
    </location>
</feature>
<gene>
    <name evidence="2" type="ORF">SSOG_01005</name>
</gene>
<dbReference type="Pfam" id="PF05834">
    <property type="entry name" value="Lycopene_cycl"/>
    <property type="match status" value="1"/>
</dbReference>
<dbReference type="STRING" id="457427.SSOG_01005"/>
<dbReference type="Proteomes" id="UP000003963">
    <property type="component" value="Unassembled WGS sequence"/>
</dbReference>
<protein>
    <submittedName>
        <fullName evidence="2">Putative lycopene cyclase</fullName>
    </submittedName>
</protein>
<evidence type="ECO:0000313" key="3">
    <source>
        <dbReference type="Proteomes" id="UP000003963"/>
    </source>
</evidence>
<dbReference type="SUPFAM" id="SSF51905">
    <property type="entry name" value="FAD/NAD(P)-binding domain"/>
    <property type="match status" value="1"/>
</dbReference>
<dbReference type="AlphaFoldDB" id="D9WHP1"/>